<protein>
    <recommendedName>
        <fullName evidence="2">Type II secretion system protein GspG C-terminal domain-containing protein</fullName>
    </recommendedName>
</protein>
<reference evidence="3" key="1">
    <citation type="journal article" date="2014" name="Front. Microbiol.">
        <title>High frequency of phylogenetically diverse reductive dehalogenase-homologous genes in deep subseafloor sedimentary metagenomes.</title>
        <authorList>
            <person name="Kawai M."/>
            <person name="Futagami T."/>
            <person name="Toyoda A."/>
            <person name="Takaki Y."/>
            <person name="Nishi S."/>
            <person name="Hori S."/>
            <person name="Arai W."/>
            <person name="Tsubouchi T."/>
            <person name="Morono Y."/>
            <person name="Uchiyama I."/>
            <person name="Ito T."/>
            <person name="Fujiyama A."/>
            <person name="Inagaki F."/>
            <person name="Takami H."/>
        </authorList>
    </citation>
    <scope>NUCLEOTIDE SEQUENCE</scope>
    <source>
        <strain evidence="3">Expedition CK06-06</strain>
    </source>
</reference>
<sequence length="112" mass="12708">EQPTIDRARVTITKANLKVLHSAVIQFKMDTGRFPTEEVGLMELIEQPSDIENWEPGGYLQTTEIPKDGWNNDFIYERYPESGKPFVIKSYGADGEEGGEDYDADLLSTDDY</sequence>
<dbReference type="EMBL" id="BART01023901">
    <property type="protein sequence ID" value="GAG98131.1"/>
    <property type="molecule type" value="Genomic_DNA"/>
</dbReference>
<dbReference type="SUPFAM" id="SSF54523">
    <property type="entry name" value="Pili subunits"/>
    <property type="match status" value="1"/>
</dbReference>
<feature type="region of interest" description="Disordered" evidence="1">
    <location>
        <begin position="90"/>
        <end position="112"/>
    </location>
</feature>
<name>X1DNY1_9ZZZZ</name>
<comment type="caution">
    <text evidence="3">The sequence shown here is derived from an EMBL/GenBank/DDBJ whole genome shotgun (WGS) entry which is preliminary data.</text>
</comment>
<accession>X1DNY1</accession>
<evidence type="ECO:0000313" key="3">
    <source>
        <dbReference type="EMBL" id="GAG98131.1"/>
    </source>
</evidence>
<organism evidence="3">
    <name type="scientific">marine sediment metagenome</name>
    <dbReference type="NCBI Taxonomy" id="412755"/>
    <lineage>
        <taxon>unclassified sequences</taxon>
        <taxon>metagenomes</taxon>
        <taxon>ecological metagenomes</taxon>
    </lineage>
</organism>
<proteinExistence type="predicted"/>
<dbReference type="Pfam" id="PF08334">
    <property type="entry name" value="T2SSG"/>
    <property type="match status" value="1"/>
</dbReference>
<feature type="domain" description="Type II secretion system protein GspG C-terminal" evidence="2">
    <location>
        <begin position="5"/>
        <end position="107"/>
    </location>
</feature>
<evidence type="ECO:0000259" key="2">
    <source>
        <dbReference type="Pfam" id="PF08334"/>
    </source>
</evidence>
<feature type="compositionally biased region" description="Acidic residues" evidence="1">
    <location>
        <begin position="94"/>
        <end position="112"/>
    </location>
</feature>
<feature type="non-terminal residue" evidence="3">
    <location>
        <position position="1"/>
    </location>
</feature>
<dbReference type="InterPro" id="IPR013545">
    <property type="entry name" value="T2SS_protein-GspG_C"/>
</dbReference>
<dbReference type="InterPro" id="IPR045584">
    <property type="entry name" value="Pilin-like"/>
</dbReference>
<evidence type="ECO:0000256" key="1">
    <source>
        <dbReference type="SAM" id="MobiDB-lite"/>
    </source>
</evidence>
<gene>
    <name evidence="3" type="ORF">S01H4_43340</name>
</gene>
<dbReference type="AlphaFoldDB" id="X1DNY1"/>
<dbReference type="Gene3D" id="3.30.700.10">
    <property type="entry name" value="Glycoprotein, Type 4 Pilin"/>
    <property type="match status" value="1"/>
</dbReference>